<dbReference type="InterPro" id="IPR029068">
    <property type="entry name" value="Glyas_Bleomycin-R_OHBP_Dase"/>
</dbReference>
<dbReference type="Proteomes" id="UP001597252">
    <property type="component" value="Unassembled WGS sequence"/>
</dbReference>
<dbReference type="PROSITE" id="PS51819">
    <property type="entry name" value="VOC"/>
    <property type="match status" value="2"/>
</dbReference>
<dbReference type="PANTHER" id="PTHR36110">
    <property type="entry name" value="RING-CLEAVING DIOXYGENASE MHQE-RELATED"/>
    <property type="match status" value="1"/>
</dbReference>
<evidence type="ECO:0000259" key="1">
    <source>
        <dbReference type="PROSITE" id="PS51819"/>
    </source>
</evidence>
<dbReference type="PANTHER" id="PTHR36110:SF4">
    <property type="entry name" value="RING-CLEAVING DIOXYGENASE MHQA-RELATED"/>
    <property type="match status" value="1"/>
</dbReference>
<evidence type="ECO:0000313" key="3">
    <source>
        <dbReference type="Proteomes" id="UP001597252"/>
    </source>
</evidence>
<dbReference type="InterPro" id="IPR052537">
    <property type="entry name" value="Extradiol_RC_dioxygenase"/>
</dbReference>
<keyword evidence="3" id="KW-1185">Reference proteome</keyword>
<sequence>MFNLHHVSLLTGDIAATTAFYRDQLGLRLVKNTVNQENLHMRHLFYGDFAGSPGSVITFFEVPRLGPRYDQDHFMAELVFAIPAASTAFWQQRLGSLSVQDPNGVAITLRPHAGQLAKSKVVANDIPANAQILGWWGSTLASLKPQQTAEFFATMLAAPNDGQQVRFGDDQRLIFRQAQPGTHRFGRGSIDHVALAIPDASMFATLRQRAHDHGYTIERFADRGWFQSLYILTPAGNRVEFATTTPGFTLDEPLADLGRGLGLPPHLAAQRQAILADFAAKGVTFDD</sequence>
<organism evidence="2 3">
    <name type="scientific">Lacticaseibacillus baoqingensis</name>
    <dbReference type="NCBI Taxonomy" id="2486013"/>
    <lineage>
        <taxon>Bacteria</taxon>
        <taxon>Bacillati</taxon>
        <taxon>Bacillota</taxon>
        <taxon>Bacilli</taxon>
        <taxon>Lactobacillales</taxon>
        <taxon>Lactobacillaceae</taxon>
        <taxon>Lacticaseibacillus</taxon>
    </lineage>
</organism>
<comment type="caution">
    <text evidence="2">The sequence shown here is derived from an EMBL/GenBank/DDBJ whole genome shotgun (WGS) entry which is preliminary data.</text>
</comment>
<feature type="domain" description="VOC" evidence="1">
    <location>
        <begin position="132"/>
        <end position="244"/>
    </location>
</feature>
<dbReference type="Pfam" id="PF00903">
    <property type="entry name" value="Glyoxalase"/>
    <property type="match status" value="1"/>
</dbReference>
<dbReference type="EMBL" id="JBHTON010000005">
    <property type="protein sequence ID" value="MFD1484164.1"/>
    <property type="molecule type" value="Genomic_DNA"/>
</dbReference>
<feature type="domain" description="VOC" evidence="1">
    <location>
        <begin position="3"/>
        <end position="112"/>
    </location>
</feature>
<accession>A0ABW4E2L2</accession>
<dbReference type="InterPro" id="IPR004360">
    <property type="entry name" value="Glyas_Fos-R_dOase_dom"/>
</dbReference>
<evidence type="ECO:0000313" key="2">
    <source>
        <dbReference type="EMBL" id="MFD1484164.1"/>
    </source>
</evidence>
<dbReference type="InterPro" id="IPR037523">
    <property type="entry name" value="VOC_core"/>
</dbReference>
<reference evidence="3" key="1">
    <citation type="journal article" date="2019" name="Int. J. Syst. Evol. Microbiol.">
        <title>The Global Catalogue of Microorganisms (GCM) 10K type strain sequencing project: providing services to taxonomists for standard genome sequencing and annotation.</title>
        <authorList>
            <consortium name="The Broad Institute Genomics Platform"/>
            <consortium name="The Broad Institute Genome Sequencing Center for Infectious Disease"/>
            <person name="Wu L."/>
            <person name="Ma J."/>
        </authorList>
    </citation>
    <scope>NUCLEOTIDE SEQUENCE [LARGE SCALE GENOMIC DNA]</scope>
    <source>
        <strain evidence="3">CCM 8903</strain>
    </source>
</reference>
<gene>
    <name evidence="2" type="ORF">ACFQ5J_02840</name>
</gene>
<dbReference type="SUPFAM" id="SSF54593">
    <property type="entry name" value="Glyoxalase/Bleomycin resistance protein/Dihydroxybiphenyl dioxygenase"/>
    <property type="match status" value="2"/>
</dbReference>
<dbReference type="Gene3D" id="3.10.180.10">
    <property type="entry name" value="2,3-Dihydroxybiphenyl 1,2-Dioxygenase, domain 1"/>
    <property type="match status" value="2"/>
</dbReference>
<proteinExistence type="predicted"/>
<dbReference type="RefSeq" id="WP_125748069.1">
    <property type="nucleotide sequence ID" value="NZ_JBHTON010000005.1"/>
</dbReference>
<name>A0ABW4E2L2_9LACO</name>
<protein>
    <submittedName>
        <fullName evidence="2">VOC family protein</fullName>
    </submittedName>
</protein>